<evidence type="ECO:0000256" key="2">
    <source>
        <dbReference type="ARBA" id="ARBA00022755"/>
    </source>
</evidence>
<keyword evidence="3" id="KW-0378">Hydrolase</keyword>
<sequence length="217" mass="24514">MKRALISVYDKRGIVEFAKGLVKNKYDIVSSGGTAKHLKDNGLEVREVSSITGIKEMLGGRVKTLHPFIFGGILARKEDENELQKLGIYFFDIVVCNLYPFEEVVKYPDVTMADAIENIDIGGVALLRAGAKNFERVILVSDVSDYNWIIKRIEKDGLSYEERLSLAKKAFVYTTRYDSAISDFLSQKKNFEEKLPSSIGITITKVHDLRYGENPHQ</sequence>
<organism evidence="6">
    <name type="scientific">marine sediment metagenome</name>
    <dbReference type="NCBI Taxonomy" id="412755"/>
    <lineage>
        <taxon>unclassified sequences</taxon>
        <taxon>metagenomes</taxon>
        <taxon>ecological metagenomes</taxon>
    </lineage>
</organism>
<feature type="domain" description="MGS-like" evidence="5">
    <location>
        <begin position="1"/>
        <end position="141"/>
    </location>
</feature>
<dbReference type="GO" id="GO:0004643">
    <property type="term" value="F:phosphoribosylaminoimidazolecarboxamide formyltransferase activity"/>
    <property type="evidence" value="ECO:0007669"/>
    <property type="project" value="InterPro"/>
</dbReference>
<dbReference type="GO" id="GO:0005829">
    <property type="term" value="C:cytosol"/>
    <property type="evidence" value="ECO:0007669"/>
    <property type="project" value="TreeGrafter"/>
</dbReference>
<gene>
    <name evidence="6" type="ORF">S03H2_22289</name>
</gene>
<accession>X1EQA6</accession>
<keyword evidence="2" id="KW-0658">Purine biosynthesis</keyword>
<reference evidence="6" key="1">
    <citation type="journal article" date="2014" name="Front. Microbiol.">
        <title>High frequency of phylogenetically diverse reductive dehalogenase-homologous genes in deep subseafloor sedimentary metagenomes.</title>
        <authorList>
            <person name="Kawai M."/>
            <person name="Futagami T."/>
            <person name="Toyoda A."/>
            <person name="Takaki Y."/>
            <person name="Nishi S."/>
            <person name="Hori S."/>
            <person name="Arai W."/>
            <person name="Tsubouchi T."/>
            <person name="Morono Y."/>
            <person name="Uchiyama I."/>
            <person name="Ito T."/>
            <person name="Fujiyama A."/>
            <person name="Inagaki F."/>
            <person name="Takami H."/>
        </authorList>
    </citation>
    <scope>NUCLEOTIDE SEQUENCE</scope>
    <source>
        <strain evidence="6">Expedition CK06-06</strain>
    </source>
</reference>
<dbReference type="InterPro" id="IPR036914">
    <property type="entry name" value="MGS-like_dom_sf"/>
</dbReference>
<dbReference type="GO" id="GO:0003937">
    <property type="term" value="F:IMP cyclohydrolase activity"/>
    <property type="evidence" value="ECO:0007669"/>
    <property type="project" value="InterPro"/>
</dbReference>
<name>X1EQA6_9ZZZZ</name>
<evidence type="ECO:0000259" key="5">
    <source>
        <dbReference type="PROSITE" id="PS51855"/>
    </source>
</evidence>
<dbReference type="SUPFAM" id="SSF52335">
    <property type="entry name" value="Methylglyoxal synthase-like"/>
    <property type="match status" value="1"/>
</dbReference>
<dbReference type="PANTHER" id="PTHR11692:SF0">
    <property type="entry name" value="BIFUNCTIONAL PURINE BIOSYNTHESIS PROTEIN ATIC"/>
    <property type="match status" value="1"/>
</dbReference>
<keyword evidence="1" id="KW-0808">Transferase</keyword>
<dbReference type="EMBL" id="BARU01011979">
    <property type="protein sequence ID" value="GAH35561.1"/>
    <property type="molecule type" value="Genomic_DNA"/>
</dbReference>
<dbReference type="PROSITE" id="PS51855">
    <property type="entry name" value="MGS"/>
    <property type="match status" value="1"/>
</dbReference>
<dbReference type="PANTHER" id="PTHR11692">
    <property type="entry name" value="BIFUNCTIONAL PURINE BIOSYNTHESIS PROTEIN PURH"/>
    <property type="match status" value="1"/>
</dbReference>
<proteinExistence type="predicted"/>
<dbReference type="CDD" id="cd01421">
    <property type="entry name" value="IMPCH"/>
    <property type="match status" value="1"/>
</dbReference>
<evidence type="ECO:0000256" key="1">
    <source>
        <dbReference type="ARBA" id="ARBA00022679"/>
    </source>
</evidence>
<comment type="caution">
    <text evidence="6">The sequence shown here is derived from an EMBL/GenBank/DDBJ whole genome shotgun (WGS) entry which is preliminary data.</text>
</comment>
<protein>
    <recommendedName>
        <fullName evidence="5">MGS-like domain-containing protein</fullName>
    </recommendedName>
</protein>
<feature type="non-terminal residue" evidence="6">
    <location>
        <position position="217"/>
    </location>
</feature>
<evidence type="ECO:0000313" key="6">
    <source>
        <dbReference type="EMBL" id="GAH35561.1"/>
    </source>
</evidence>
<dbReference type="FunFam" id="3.40.50.1380:FF:000001">
    <property type="entry name" value="Bifunctional purine biosynthesis protein PurH"/>
    <property type="match status" value="1"/>
</dbReference>
<dbReference type="Gene3D" id="3.40.50.1380">
    <property type="entry name" value="Methylglyoxal synthase-like domain"/>
    <property type="match status" value="1"/>
</dbReference>
<evidence type="ECO:0000256" key="4">
    <source>
        <dbReference type="ARBA" id="ARBA00023268"/>
    </source>
</evidence>
<evidence type="ECO:0000256" key="3">
    <source>
        <dbReference type="ARBA" id="ARBA00022801"/>
    </source>
</evidence>
<dbReference type="Pfam" id="PF02142">
    <property type="entry name" value="MGS"/>
    <property type="match status" value="1"/>
</dbReference>
<dbReference type="InterPro" id="IPR002695">
    <property type="entry name" value="PurH-like"/>
</dbReference>
<dbReference type="SMART" id="SM00851">
    <property type="entry name" value="MGS"/>
    <property type="match status" value="1"/>
</dbReference>
<dbReference type="AlphaFoldDB" id="X1EQA6"/>
<dbReference type="Pfam" id="PF01808">
    <property type="entry name" value="AICARFT_IMPCHas"/>
    <property type="match status" value="1"/>
</dbReference>
<keyword evidence="4" id="KW-0511">Multifunctional enzyme</keyword>
<dbReference type="GO" id="GO:0006189">
    <property type="term" value="P:'de novo' IMP biosynthetic process"/>
    <property type="evidence" value="ECO:0007669"/>
    <property type="project" value="TreeGrafter"/>
</dbReference>
<dbReference type="InterPro" id="IPR011607">
    <property type="entry name" value="MGS-like_dom"/>
</dbReference>